<dbReference type="AlphaFoldDB" id="A0A068T170"/>
<dbReference type="GO" id="GO:0016829">
    <property type="term" value="F:lyase activity"/>
    <property type="evidence" value="ECO:0007669"/>
    <property type="project" value="UniProtKB-KW"/>
</dbReference>
<dbReference type="KEGG" id="ngg:RG540_PA15260"/>
<sequence>MPNFSVTPEMLAKSVLSVPPLARKADYTLDREGNRQILAHLAQGGVTTALYGGNANLYNISVREFAEMVDMLKEIAPSGTWLIPSVGPDYGKSLDQIAILKDHDLPTAMVLPLNFPVTSAGVATGLRRIADAYGRPIIAYVKSLDYISAADLAAVVTDGAICTIKYAVVRQNPKEDIYLSELVQKVDRKIIISGIGERPAISHLMDFGLQGFTSGSVCVAPAMSTGILKALKAGNVAEAERLRAFFMGLEDLRDGVSPLRVLHEAVATAGIADTGPILPFLENITDAKVLSAITAASQKLLAADRAYQSGQVEKQVERA</sequence>
<dbReference type="PATRIC" id="fig|1028800.3.peg.6183"/>
<evidence type="ECO:0000256" key="1">
    <source>
        <dbReference type="ARBA" id="ARBA00023239"/>
    </source>
</evidence>
<organism evidence="2 3">
    <name type="scientific">Neorhizobium galegae bv. orientalis str. HAMBI 540</name>
    <dbReference type="NCBI Taxonomy" id="1028800"/>
    <lineage>
        <taxon>Bacteria</taxon>
        <taxon>Pseudomonadati</taxon>
        <taxon>Pseudomonadota</taxon>
        <taxon>Alphaproteobacteria</taxon>
        <taxon>Hyphomicrobiales</taxon>
        <taxon>Rhizobiaceae</taxon>
        <taxon>Rhizobium/Agrobacterium group</taxon>
        <taxon>Neorhizobium</taxon>
    </lineage>
</organism>
<dbReference type="GeneID" id="24261007"/>
<dbReference type="SMART" id="SM01130">
    <property type="entry name" value="DHDPS"/>
    <property type="match status" value="1"/>
</dbReference>
<dbReference type="CDD" id="cd00408">
    <property type="entry name" value="DHDPS-like"/>
    <property type="match status" value="1"/>
</dbReference>
<proteinExistence type="predicted"/>
<evidence type="ECO:0000313" key="2">
    <source>
        <dbReference type="EMBL" id="CDN52202.1"/>
    </source>
</evidence>
<dbReference type="Gene3D" id="3.20.20.70">
    <property type="entry name" value="Aldolase class I"/>
    <property type="match status" value="1"/>
</dbReference>
<dbReference type="HOGENOM" id="CLU_911103_0_0_5"/>
<dbReference type="Proteomes" id="UP000028181">
    <property type="component" value="Plasmid pHAMBI540a"/>
</dbReference>
<geneLocation type="plasmid" evidence="3">
    <name>II</name>
</geneLocation>
<protein>
    <submittedName>
        <fullName evidence="2">Dihydropicolinate synthase</fullName>
    </submittedName>
</protein>
<keyword evidence="3" id="KW-1185">Reference proteome</keyword>
<reference evidence="3" key="1">
    <citation type="journal article" date="2014" name="BMC Genomics">
        <title>Genome sequencing of two Neorhizobium galegae strains reveals a noeT gene responsible for the unusual acetylation of the nodulation factors.</title>
        <authorList>
            <person name="Osterman J."/>
            <person name="Marsh J."/>
            <person name="Laine P.K."/>
            <person name="Zeng Z."/>
            <person name="Alatalo E."/>
            <person name="Sullivan J.T."/>
            <person name="Young J.P."/>
            <person name="Thomas-Oates J."/>
            <person name="Paulin L."/>
            <person name="Lindstrom K."/>
        </authorList>
    </citation>
    <scope>NUCLEOTIDE SEQUENCE [LARGE SCALE GENOMIC DNA]</scope>
    <source>
        <strain evidence="3">HAMBI 540</strain>
    </source>
</reference>
<dbReference type="SUPFAM" id="SSF51569">
    <property type="entry name" value="Aldolase"/>
    <property type="match status" value="1"/>
</dbReference>
<keyword evidence="1" id="KW-0456">Lyase</keyword>
<dbReference type="InterPro" id="IPR002220">
    <property type="entry name" value="DapA-like"/>
</dbReference>
<name>A0A068T170_NEOGA</name>
<gene>
    <name evidence="2" type="ORF">RG540_PA15260</name>
</gene>
<dbReference type="EMBL" id="HG938354">
    <property type="protein sequence ID" value="CDN52202.1"/>
    <property type="molecule type" value="Genomic_DNA"/>
</dbReference>
<keyword evidence="2" id="KW-0614">Plasmid</keyword>
<dbReference type="InterPro" id="IPR013785">
    <property type="entry name" value="Aldolase_TIM"/>
</dbReference>
<dbReference type="OrthoDB" id="9778880at2"/>
<accession>A0A068T170</accession>
<dbReference type="RefSeq" id="WP_041366053.1">
    <property type="nucleotide sequence ID" value="NZ_HG938354.1"/>
</dbReference>
<dbReference type="Pfam" id="PF00701">
    <property type="entry name" value="DHDPS"/>
    <property type="match status" value="1"/>
</dbReference>
<evidence type="ECO:0000313" key="3">
    <source>
        <dbReference type="Proteomes" id="UP000028181"/>
    </source>
</evidence>
<dbReference type="eggNOG" id="COG0329">
    <property type="taxonomic scope" value="Bacteria"/>
</dbReference>